<gene>
    <name evidence="2" type="ORF">UY3_02566</name>
</gene>
<organism evidence="2 3">
    <name type="scientific">Chelonia mydas</name>
    <name type="common">Green sea-turtle</name>
    <name type="synonym">Chelonia agassizi</name>
    <dbReference type="NCBI Taxonomy" id="8469"/>
    <lineage>
        <taxon>Eukaryota</taxon>
        <taxon>Metazoa</taxon>
        <taxon>Chordata</taxon>
        <taxon>Craniata</taxon>
        <taxon>Vertebrata</taxon>
        <taxon>Euteleostomi</taxon>
        <taxon>Archelosauria</taxon>
        <taxon>Testudinata</taxon>
        <taxon>Testudines</taxon>
        <taxon>Cryptodira</taxon>
        <taxon>Durocryptodira</taxon>
        <taxon>Americhelydia</taxon>
        <taxon>Chelonioidea</taxon>
        <taxon>Cheloniidae</taxon>
        <taxon>Chelonia</taxon>
    </lineage>
</organism>
<feature type="region of interest" description="Disordered" evidence="1">
    <location>
        <begin position="1"/>
        <end position="28"/>
    </location>
</feature>
<reference evidence="3" key="1">
    <citation type="journal article" date="2013" name="Nat. Genet.">
        <title>The draft genomes of soft-shell turtle and green sea turtle yield insights into the development and evolution of the turtle-specific body plan.</title>
        <authorList>
            <person name="Wang Z."/>
            <person name="Pascual-Anaya J."/>
            <person name="Zadissa A."/>
            <person name="Li W."/>
            <person name="Niimura Y."/>
            <person name="Huang Z."/>
            <person name="Li C."/>
            <person name="White S."/>
            <person name="Xiong Z."/>
            <person name="Fang D."/>
            <person name="Wang B."/>
            <person name="Ming Y."/>
            <person name="Chen Y."/>
            <person name="Zheng Y."/>
            <person name="Kuraku S."/>
            <person name="Pignatelli M."/>
            <person name="Herrero J."/>
            <person name="Beal K."/>
            <person name="Nozawa M."/>
            <person name="Li Q."/>
            <person name="Wang J."/>
            <person name="Zhang H."/>
            <person name="Yu L."/>
            <person name="Shigenobu S."/>
            <person name="Wang J."/>
            <person name="Liu J."/>
            <person name="Flicek P."/>
            <person name="Searle S."/>
            <person name="Wang J."/>
            <person name="Kuratani S."/>
            <person name="Yin Y."/>
            <person name="Aken B."/>
            <person name="Zhang G."/>
            <person name="Irie N."/>
        </authorList>
    </citation>
    <scope>NUCLEOTIDE SEQUENCE [LARGE SCALE GENOMIC DNA]</scope>
</reference>
<dbReference type="EMBL" id="KB514364">
    <property type="protein sequence ID" value="EMP40164.1"/>
    <property type="molecule type" value="Genomic_DNA"/>
</dbReference>
<protein>
    <submittedName>
        <fullName evidence="2">Uncharacterized protein</fullName>
    </submittedName>
</protein>
<evidence type="ECO:0000313" key="3">
    <source>
        <dbReference type="Proteomes" id="UP000031443"/>
    </source>
</evidence>
<name>M7BSI4_CHEMY</name>
<evidence type="ECO:0000256" key="1">
    <source>
        <dbReference type="SAM" id="MobiDB-lite"/>
    </source>
</evidence>
<dbReference type="AlphaFoldDB" id="M7BSI4"/>
<proteinExistence type="predicted"/>
<keyword evidence="3" id="KW-1185">Reference proteome</keyword>
<accession>M7BSI4</accession>
<sequence>MPLPRSGNGKKRHRQNAAGKRQSFSAAFQQRGVLQPSVRFFIPSPYIQQSPTPSSITYPVIPTPLAQPSLL</sequence>
<dbReference type="Proteomes" id="UP000031443">
    <property type="component" value="Unassembled WGS sequence"/>
</dbReference>
<evidence type="ECO:0000313" key="2">
    <source>
        <dbReference type="EMBL" id="EMP40164.1"/>
    </source>
</evidence>